<organism evidence="2 3">
    <name type="scientific">Trypanosoma conorhini</name>
    <dbReference type="NCBI Taxonomy" id="83891"/>
    <lineage>
        <taxon>Eukaryota</taxon>
        <taxon>Discoba</taxon>
        <taxon>Euglenozoa</taxon>
        <taxon>Kinetoplastea</taxon>
        <taxon>Metakinetoplastina</taxon>
        <taxon>Trypanosomatida</taxon>
        <taxon>Trypanosomatidae</taxon>
        <taxon>Trypanosoma</taxon>
    </lineage>
</organism>
<gene>
    <name evidence="2" type="ORF">Tco025E_07541</name>
</gene>
<dbReference type="GeneID" id="40321152"/>
<evidence type="ECO:0000313" key="2">
    <source>
        <dbReference type="EMBL" id="RNF06569.1"/>
    </source>
</evidence>
<protein>
    <submittedName>
        <fullName evidence="2">Uncharacterized protein</fullName>
    </submittedName>
</protein>
<comment type="caution">
    <text evidence="2">The sequence shown here is derived from an EMBL/GenBank/DDBJ whole genome shotgun (WGS) entry which is preliminary data.</text>
</comment>
<dbReference type="RefSeq" id="XP_029225489.1">
    <property type="nucleotide sequence ID" value="XM_029374406.1"/>
</dbReference>
<feature type="region of interest" description="Disordered" evidence="1">
    <location>
        <begin position="16"/>
        <end position="38"/>
    </location>
</feature>
<dbReference type="OrthoDB" id="265358at2759"/>
<keyword evidence="3" id="KW-1185">Reference proteome</keyword>
<evidence type="ECO:0000313" key="3">
    <source>
        <dbReference type="Proteomes" id="UP000284403"/>
    </source>
</evidence>
<dbReference type="Proteomes" id="UP000284403">
    <property type="component" value="Unassembled WGS sequence"/>
</dbReference>
<reference evidence="2 3" key="1">
    <citation type="journal article" date="2018" name="BMC Genomics">
        <title>Genomic comparison of Trypanosoma conorhini and Trypanosoma rangeli to Trypanosoma cruzi strains of high and low virulence.</title>
        <authorList>
            <person name="Bradwell K.R."/>
            <person name="Koparde V.N."/>
            <person name="Matveyev A.V."/>
            <person name="Serrano M.G."/>
            <person name="Alves J.M."/>
            <person name="Parikh H."/>
            <person name="Huang B."/>
            <person name="Lee V."/>
            <person name="Espinosa-Alvarez O."/>
            <person name="Ortiz P.A."/>
            <person name="Costa-Martins A.G."/>
            <person name="Teixeira M.M."/>
            <person name="Buck G.A."/>
        </authorList>
    </citation>
    <scope>NUCLEOTIDE SEQUENCE [LARGE SCALE GENOMIC DNA]</scope>
    <source>
        <strain evidence="2 3">025E</strain>
    </source>
</reference>
<proteinExistence type="predicted"/>
<evidence type="ECO:0000256" key="1">
    <source>
        <dbReference type="SAM" id="MobiDB-lite"/>
    </source>
</evidence>
<feature type="compositionally biased region" description="Basic and acidic residues" evidence="1">
    <location>
        <begin position="27"/>
        <end position="38"/>
    </location>
</feature>
<name>A0A422NMG6_9TRYP</name>
<sequence>MRDSVSSRRKITLLASKGHYAQAQEADEARQRRIEEERRRRQQELKVQQEIEWKAFQDARECCRKDTRLCAAMEEIRLKEALHSRYSELCRAHEEEMQAYSARVEAEEAHRSVTLAPAYMETQAKASRLAAAGRYAEAARLKAMTSYLEGDAHNAAEENKRQLVEGKLREKQKELEKRSLASYRNVLVAQLWAQQGLSEKKRAVEANWQHKASEMAVSHYNQRRALHLPLLDTRGCSKTEQLRVSRGTQLKQKVNGDHYYVPSLCNLYGGLLERE</sequence>
<dbReference type="AlphaFoldDB" id="A0A422NMG6"/>
<accession>A0A422NMG6</accession>
<dbReference type="EMBL" id="MKKU01000594">
    <property type="protein sequence ID" value="RNF06569.1"/>
    <property type="molecule type" value="Genomic_DNA"/>
</dbReference>